<dbReference type="AlphaFoldDB" id="A0AAD9MLD9"/>
<evidence type="ECO:0000313" key="2">
    <source>
        <dbReference type="EMBL" id="KAK2139237.1"/>
    </source>
</evidence>
<feature type="compositionally biased region" description="Polar residues" evidence="1">
    <location>
        <begin position="1"/>
        <end position="13"/>
    </location>
</feature>
<accession>A0AAD9MLD9</accession>
<dbReference type="Proteomes" id="UP001208570">
    <property type="component" value="Unassembled WGS sequence"/>
</dbReference>
<reference evidence="2" key="1">
    <citation type="journal article" date="2023" name="Mol. Biol. Evol.">
        <title>Third-Generation Sequencing Reveals the Adaptive Role of the Epigenome in Three Deep-Sea Polychaetes.</title>
        <authorList>
            <person name="Perez M."/>
            <person name="Aroh O."/>
            <person name="Sun Y."/>
            <person name="Lan Y."/>
            <person name="Juniper S.K."/>
            <person name="Young C.R."/>
            <person name="Angers B."/>
            <person name="Qian P.Y."/>
        </authorList>
    </citation>
    <scope>NUCLEOTIDE SEQUENCE</scope>
    <source>
        <strain evidence="2">P08H-3</strain>
    </source>
</reference>
<keyword evidence="3" id="KW-1185">Reference proteome</keyword>
<name>A0AAD9MLD9_9ANNE</name>
<gene>
    <name evidence="2" type="ORF">LSH36_1917g00023</name>
</gene>
<comment type="caution">
    <text evidence="2">The sequence shown here is derived from an EMBL/GenBank/DDBJ whole genome shotgun (WGS) entry which is preliminary data.</text>
</comment>
<evidence type="ECO:0000256" key="1">
    <source>
        <dbReference type="SAM" id="MobiDB-lite"/>
    </source>
</evidence>
<sequence>MNAPQKGQGNNPYVNVVDDNAKDDPYSEVQIPHIKDNTFPGGNRNMFASTGMAGTKKDPPLQLIGEDGTTYADLMIFNQLPVDPDKIHGIENLVQYASIDFTKLKKET</sequence>
<protein>
    <submittedName>
        <fullName evidence="2">Uncharacterized protein</fullName>
    </submittedName>
</protein>
<evidence type="ECO:0000313" key="3">
    <source>
        <dbReference type="Proteomes" id="UP001208570"/>
    </source>
</evidence>
<proteinExistence type="predicted"/>
<organism evidence="2 3">
    <name type="scientific">Paralvinella palmiformis</name>
    <dbReference type="NCBI Taxonomy" id="53620"/>
    <lineage>
        <taxon>Eukaryota</taxon>
        <taxon>Metazoa</taxon>
        <taxon>Spiralia</taxon>
        <taxon>Lophotrochozoa</taxon>
        <taxon>Annelida</taxon>
        <taxon>Polychaeta</taxon>
        <taxon>Sedentaria</taxon>
        <taxon>Canalipalpata</taxon>
        <taxon>Terebellida</taxon>
        <taxon>Terebelliformia</taxon>
        <taxon>Alvinellidae</taxon>
        <taxon>Paralvinella</taxon>
    </lineage>
</organism>
<dbReference type="EMBL" id="JAODUP010001916">
    <property type="protein sequence ID" value="KAK2139237.1"/>
    <property type="molecule type" value="Genomic_DNA"/>
</dbReference>
<feature type="region of interest" description="Disordered" evidence="1">
    <location>
        <begin position="1"/>
        <end position="60"/>
    </location>
</feature>